<name>A0A9Q1HC20_HOLLE</name>
<evidence type="ECO:0000313" key="2">
    <source>
        <dbReference type="Proteomes" id="UP001152320"/>
    </source>
</evidence>
<dbReference type="Pfam" id="PF02106">
    <property type="entry name" value="Fanconi_C"/>
    <property type="match status" value="1"/>
</dbReference>
<dbReference type="InterPro" id="IPR000686">
    <property type="entry name" value="FANCC"/>
</dbReference>
<dbReference type="GO" id="GO:0006289">
    <property type="term" value="P:nucleotide-excision repair"/>
    <property type="evidence" value="ECO:0007669"/>
    <property type="project" value="TreeGrafter"/>
</dbReference>
<sequence length="486" mass="54478">MYDVLLRCVLELIPTKPQTALEKRAAQWAQALIRKTTSYFNQQNPCSRVAGLVGYGTGDFHEFAIQQLIKSICQKLEALVREKDDQEARNVLTDDAADTFQDISAKVTPLLKIPSCQSVVERLLHYSRFFSCPSLSESFLSALLEIQAEQFNSIGDNQTGHLSESCCLALWSCYLPGLEHAVMCFIQILSRRPHISHSDAMKLLISSHLPKACCDDPSLYMGVDQILRRLLVSTDGSPVILKAIYIFQCCCYQEETVTAAKQNHQTNHLVPSNLTLLKAMLQIYPSVLSSSQLEAHLKTLWIHISNLIEEVPILDLWSLVVKHQHWYHQALLHAFSIEPSVKDSCCSFIAWFQNPTTKDVFKNPINDFIKCLISQEFLPKKDRTQSLTQALEIQLLMAHGATLAKDGKDLTLLSSCLPADKTAVDEVIFLLEVLDLYSNELGMAGRQAVHNLLGKLALEVSLGNDLNVTADIRCRLDFHLQPSDNG</sequence>
<dbReference type="EMBL" id="JAIZAY010000006">
    <property type="protein sequence ID" value="KAJ8040530.1"/>
    <property type="molecule type" value="Genomic_DNA"/>
</dbReference>
<dbReference type="Proteomes" id="UP001152320">
    <property type="component" value="Chromosome 6"/>
</dbReference>
<keyword evidence="2" id="KW-1185">Reference proteome</keyword>
<gene>
    <name evidence="1" type="ORF">HOLleu_14849</name>
</gene>
<dbReference type="AlphaFoldDB" id="A0A9Q1HC20"/>
<organism evidence="1 2">
    <name type="scientific">Holothuria leucospilota</name>
    <name type="common">Black long sea cucumber</name>
    <name type="synonym">Mertensiothuria leucospilota</name>
    <dbReference type="NCBI Taxonomy" id="206669"/>
    <lineage>
        <taxon>Eukaryota</taxon>
        <taxon>Metazoa</taxon>
        <taxon>Echinodermata</taxon>
        <taxon>Eleutherozoa</taxon>
        <taxon>Echinozoa</taxon>
        <taxon>Holothuroidea</taxon>
        <taxon>Aspidochirotacea</taxon>
        <taxon>Aspidochirotida</taxon>
        <taxon>Holothuriidae</taxon>
        <taxon>Holothuria</taxon>
    </lineage>
</organism>
<dbReference type="PANTHER" id="PTHR16798">
    <property type="entry name" value="FANCONI ANEMIA GROUP C PROTEIN FANCC"/>
    <property type="match status" value="1"/>
</dbReference>
<dbReference type="GO" id="GO:0043240">
    <property type="term" value="C:Fanconi anaemia nuclear complex"/>
    <property type="evidence" value="ECO:0007669"/>
    <property type="project" value="InterPro"/>
</dbReference>
<proteinExistence type="predicted"/>
<dbReference type="GO" id="GO:0036297">
    <property type="term" value="P:interstrand cross-link repair"/>
    <property type="evidence" value="ECO:0007669"/>
    <property type="project" value="InterPro"/>
</dbReference>
<dbReference type="OrthoDB" id="10046159at2759"/>
<reference evidence="1" key="1">
    <citation type="submission" date="2021-10" db="EMBL/GenBank/DDBJ databases">
        <title>Tropical sea cucumber genome reveals ecological adaptation and Cuvierian tubules defense mechanism.</title>
        <authorList>
            <person name="Chen T."/>
        </authorList>
    </citation>
    <scope>NUCLEOTIDE SEQUENCE</scope>
    <source>
        <strain evidence="1">Nanhai2018</strain>
        <tissue evidence="1">Muscle</tissue>
    </source>
</reference>
<dbReference type="GO" id="GO:0034599">
    <property type="term" value="P:cellular response to oxidative stress"/>
    <property type="evidence" value="ECO:0007669"/>
    <property type="project" value="TreeGrafter"/>
</dbReference>
<evidence type="ECO:0000313" key="1">
    <source>
        <dbReference type="EMBL" id="KAJ8040530.1"/>
    </source>
</evidence>
<accession>A0A9Q1HC20</accession>
<protein>
    <submittedName>
        <fullName evidence="1">Fanconi anemia group C protein-like</fullName>
    </submittedName>
</protein>
<dbReference type="PANTHER" id="PTHR16798:SF0">
    <property type="entry name" value="FANCONI ANEMIA GROUP C PROTEIN"/>
    <property type="match status" value="1"/>
</dbReference>
<comment type="caution">
    <text evidence="1">The sequence shown here is derived from an EMBL/GenBank/DDBJ whole genome shotgun (WGS) entry which is preliminary data.</text>
</comment>